<reference evidence="13 14" key="1">
    <citation type="submission" date="2017-09" db="EMBL/GenBank/DDBJ databases">
        <authorList>
            <person name="Lee N."/>
            <person name="Cho B.-K."/>
        </authorList>
    </citation>
    <scope>NUCLEOTIDE SEQUENCE [LARGE SCALE GENOMIC DNA]</scope>
    <source>
        <strain evidence="13 14">ATCC 12461</strain>
    </source>
</reference>
<dbReference type="GO" id="GO:0005886">
    <property type="term" value="C:plasma membrane"/>
    <property type="evidence" value="ECO:0007669"/>
    <property type="project" value="UniProtKB-SubCell"/>
</dbReference>
<evidence type="ECO:0000256" key="5">
    <source>
        <dbReference type="ARBA" id="ARBA00022989"/>
    </source>
</evidence>
<dbReference type="InterPro" id="IPR027383">
    <property type="entry name" value="Znf_put"/>
</dbReference>
<feature type="domain" description="Putative zinc-finger" evidence="12">
    <location>
        <begin position="11"/>
        <end position="37"/>
    </location>
</feature>
<comment type="subcellular location">
    <subcellularLocation>
        <location evidence="2">Cell membrane</location>
    </subcellularLocation>
    <subcellularLocation>
        <location evidence="1">Membrane</location>
        <topology evidence="1">Single-pass membrane protein</topology>
    </subcellularLocation>
</comment>
<dbReference type="Pfam" id="PF10099">
    <property type="entry name" value="RskA_C"/>
    <property type="match status" value="1"/>
</dbReference>
<keyword evidence="5" id="KW-1133">Transmembrane helix</keyword>
<keyword evidence="4" id="KW-0812">Transmembrane</keyword>
<evidence type="ECO:0000313" key="14">
    <source>
        <dbReference type="Proteomes" id="UP000326553"/>
    </source>
</evidence>
<dbReference type="OrthoDB" id="153510at2"/>
<dbReference type="InterPro" id="IPR018764">
    <property type="entry name" value="RskA_C"/>
</dbReference>
<evidence type="ECO:0000313" key="13">
    <source>
        <dbReference type="EMBL" id="QEV21966.1"/>
    </source>
</evidence>
<name>A0A5J6HP10_STRAD</name>
<dbReference type="PANTHER" id="PTHR37461:SF1">
    <property type="entry name" value="ANTI-SIGMA-K FACTOR RSKA"/>
    <property type="match status" value="1"/>
</dbReference>
<keyword evidence="14" id="KW-1185">Reference proteome</keyword>
<dbReference type="EMBL" id="CP023695">
    <property type="protein sequence ID" value="QEV21966.1"/>
    <property type="molecule type" value="Genomic_DNA"/>
</dbReference>
<gene>
    <name evidence="13" type="ORF">CP975_34650</name>
</gene>
<dbReference type="Proteomes" id="UP000326553">
    <property type="component" value="Chromosome"/>
</dbReference>
<dbReference type="Pfam" id="PF13490">
    <property type="entry name" value="zf-HC2"/>
    <property type="match status" value="1"/>
</dbReference>
<dbReference type="KEGG" id="salw:CP975_34650"/>
<feature type="domain" description="Anti-sigma K factor RskA C-terminal" evidence="11">
    <location>
        <begin position="103"/>
        <end position="245"/>
    </location>
</feature>
<protein>
    <recommendedName>
        <fullName evidence="10">Regulator of SigK</fullName>
    </recommendedName>
    <alternativeName>
        <fullName evidence="9">Sigma-K anti-sigma factor RskA</fullName>
    </alternativeName>
</protein>
<evidence type="ECO:0000256" key="10">
    <source>
        <dbReference type="ARBA" id="ARBA00030803"/>
    </source>
</evidence>
<dbReference type="PANTHER" id="PTHR37461">
    <property type="entry name" value="ANTI-SIGMA-K FACTOR RSKA"/>
    <property type="match status" value="1"/>
</dbReference>
<evidence type="ECO:0000259" key="12">
    <source>
        <dbReference type="Pfam" id="PF13490"/>
    </source>
</evidence>
<dbReference type="InterPro" id="IPR051474">
    <property type="entry name" value="Anti-sigma-K/W_factor"/>
</dbReference>
<proteinExistence type="predicted"/>
<sequence>MSVSDPHTFAGAYALDALDDDERIAFEAHLATCAECRQEVAEFVSTAGRLALAVGGAPPPALKDSVLRRISHVRQEPPRTVRETPVAQAPQRSPQGSLRLRRLALAACLVAASLGGVATWQHQEARQAREQAHRAEASTDQVAEVLAAGDARTHTASLPGGARGVVVTSASRNRAVFTVSGLDAPPEGKVYELWFNDEGTMRPAGLLDRHQSTQITLMDGTVDQANGMGITIEPSGGSKTPTLPPVGLIDFPA</sequence>
<dbReference type="GO" id="GO:0016989">
    <property type="term" value="F:sigma factor antagonist activity"/>
    <property type="evidence" value="ECO:0007669"/>
    <property type="project" value="TreeGrafter"/>
</dbReference>
<dbReference type="Gene3D" id="1.10.10.1320">
    <property type="entry name" value="Anti-sigma factor, zinc-finger domain"/>
    <property type="match status" value="1"/>
</dbReference>
<organism evidence="13 14">
    <name type="scientific">Streptomyces alboniger</name>
    <dbReference type="NCBI Taxonomy" id="132473"/>
    <lineage>
        <taxon>Bacteria</taxon>
        <taxon>Bacillati</taxon>
        <taxon>Actinomycetota</taxon>
        <taxon>Actinomycetes</taxon>
        <taxon>Kitasatosporales</taxon>
        <taxon>Streptomycetaceae</taxon>
        <taxon>Streptomyces</taxon>
        <taxon>Streptomyces aurantiacus group</taxon>
    </lineage>
</organism>
<evidence type="ECO:0000256" key="1">
    <source>
        <dbReference type="ARBA" id="ARBA00004167"/>
    </source>
</evidence>
<keyword evidence="8" id="KW-0804">Transcription</keyword>
<keyword evidence="6" id="KW-0805">Transcription regulation</keyword>
<evidence type="ECO:0000256" key="9">
    <source>
        <dbReference type="ARBA" id="ARBA00029829"/>
    </source>
</evidence>
<accession>A0A5J6HP10</accession>
<keyword evidence="3" id="KW-1003">Cell membrane</keyword>
<evidence type="ECO:0000256" key="4">
    <source>
        <dbReference type="ARBA" id="ARBA00022692"/>
    </source>
</evidence>
<evidence type="ECO:0000256" key="7">
    <source>
        <dbReference type="ARBA" id="ARBA00023136"/>
    </source>
</evidence>
<evidence type="ECO:0000256" key="6">
    <source>
        <dbReference type="ARBA" id="ARBA00023015"/>
    </source>
</evidence>
<dbReference type="RefSeq" id="WP_055531925.1">
    <property type="nucleotide sequence ID" value="NZ_CP023695.1"/>
</dbReference>
<dbReference type="InterPro" id="IPR041916">
    <property type="entry name" value="Anti_sigma_zinc_sf"/>
</dbReference>
<evidence type="ECO:0000256" key="8">
    <source>
        <dbReference type="ARBA" id="ARBA00023163"/>
    </source>
</evidence>
<evidence type="ECO:0000256" key="2">
    <source>
        <dbReference type="ARBA" id="ARBA00004236"/>
    </source>
</evidence>
<dbReference type="AlphaFoldDB" id="A0A5J6HP10"/>
<evidence type="ECO:0000259" key="11">
    <source>
        <dbReference type="Pfam" id="PF10099"/>
    </source>
</evidence>
<dbReference type="GO" id="GO:0006417">
    <property type="term" value="P:regulation of translation"/>
    <property type="evidence" value="ECO:0007669"/>
    <property type="project" value="TreeGrafter"/>
</dbReference>
<keyword evidence="7" id="KW-0472">Membrane</keyword>
<evidence type="ECO:0000256" key="3">
    <source>
        <dbReference type="ARBA" id="ARBA00022475"/>
    </source>
</evidence>